<comment type="caution">
    <text evidence="2">The sequence shown here is derived from an EMBL/GenBank/DDBJ whole genome shotgun (WGS) entry which is preliminary data.</text>
</comment>
<evidence type="ECO:0000313" key="2">
    <source>
        <dbReference type="EMBL" id="EJK76273.1"/>
    </source>
</evidence>
<gene>
    <name evidence="2" type="ORF">THAOC_01974</name>
</gene>
<organism evidence="2 3">
    <name type="scientific">Thalassiosira oceanica</name>
    <name type="common">Marine diatom</name>
    <dbReference type="NCBI Taxonomy" id="159749"/>
    <lineage>
        <taxon>Eukaryota</taxon>
        <taxon>Sar</taxon>
        <taxon>Stramenopiles</taxon>
        <taxon>Ochrophyta</taxon>
        <taxon>Bacillariophyta</taxon>
        <taxon>Coscinodiscophyceae</taxon>
        <taxon>Thalassiosirophycidae</taxon>
        <taxon>Thalassiosirales</taxon>
        <taxon>Thalassiosiraceae</taxon>
        <taxon>Thalassiosira</taxon>
    </lineage>
</organism>
<protein>
    <submittedName>
        <fullName evidence="2">Uncharacterized protein</fullName>
    </submittedName>
</protein>
<accession>K0TC44</accession>
<keyword evidence="3" id="KW-1185">Reference proteome</keyword>
<feature type="region of interest" description="Disordered" evidence="1">
    <location>
        <begin position="1"/>
        <end position="32"/>
    </location>
</feature>
<proteinExistence type="predicted"/>
<reference evidence="2 3" key="1">
    <citation type="journal article" date="2012" name="Genome Biol.">
        <title>Genome and low-iron response of an oceanic diatom adapted to chronic iron limitation.</title>
        <authorList>
            <person name="Lommer M."/>
            <person name="Specht M."/>
            <person name="Roy A.S."/>
            <person name="Kraemer L."/>
            <person name="Andreson R."/>
            <person name="Gutowska M.A."/>
            <person name="Wolf J."/>
            <person name="Bergner S.V."/>
            <person name="Schilhabel M.B."/>
            <person name="Klostermeier U.C."/>
            <person name="Beiko R.G."/>
            <person name="Rosenstiel P."/>
            <person name="Hippler M."/>
            <person name="Laroche J."/>
        </authorList>
    </citation>
    <scope>NUCLEOTIDE SEQUENCE [LARGE SCALE GENOMIC DNA]</scope>
    <source>
        <strain evidence="2 3">CCMP1005</strain>
    </source>
</reference>
<sequence>MLRSASSWAYGTAPAARRRRPPQSDGKPGRSRQVRWVPLAFVMYHDCAPEGLCHGAASPSCAPERGRPER</sequence>
<evidence type="ECO:0000256" key="1">
    <source>
        <dbReference type="SAM" id="MobiDB-lite"/>
    </source>
</evidence>
<evidence type="ECO:0000313" key="3">
    <source>
        <dbReference type="Proteomes" id="UP000266841"/>
    </source>
</evidence>
<dbReference type="EMBL" id="AGNL01002378">
    <property type="protein sequence ID" value="EJK76273.1"/>
    <property type="molecule type" value="Genomic_DNA"/>
</dbReference>
<dbReference type="AlphaFoldDB" id="K0TC44"/>
<dbReference type="Proteomes" id="UP000266841">
    <property type="component" value="Unassembled WGS sequence"/>
</dbReference>
<name>K0TC44_THAOC</name>